<feature type="transmembrane region" description="Helical" evidence="10">
    <location>
        <begin position="305"/>
        <end position="324"/>
    </location>
</feature>
<dbReference type="KEGG" id="aant:HUK68_01390"/>
<dbReference type="EMBL" id="CP054840">
    <property type="protein sequence ID" value="QKV51653.1"/>
    <property type="molecule type" value="Genomic_DNA"/>
</dbReference>
<feature type="transmembrane region" description="Helical" evidence="10">
    <location>
        <begin position="366"/>
        <end position="383"/>
    </location>
</feature>
<dbReference type="PANTHER" id="PTHR24421">
    <property type="entry name" value="NITRATE/NITRITE SENSOR PROTEIN NARX-RELATED"/>
    <property type="match status" value="1"/>
</dbReference>
<keyword evidence="4 10" id="KW-0812">Transmembrane</keyword>
<organism evidence="12 13">
    <name type="scientific">Comamonas antarctica</name>
    <dbReference type="NCBI Taxonomy" id="2743470"/>
    <lineage>
        <taxon>Bacteria</taxon>
        <taxon>Pseudomonadati</taxon>
        <taxon>Pseudomonadota</taxon>
        <taxon>Betaproteobacteria</taxon>
        <taxon>Burkholderiales</taxon>
        <taxon>Comamonadaceae</taxon>
        <taxon>Comamonas</taxon>
    </lineage>
</organism>
<evidence type="ECO:0000256" key="8">
    <source>
        <dbReference type="ARBA" id="ARBA00023136"/>
    </source>
</evidence>
<evidence type="ECO:0000256" key="1">
    <source>
        <dbReference type="ARBA" id="ARBA00004651"/>
    </source>
</evidence>
<keyword evidence="13" id="KW-1185">Reference proteome</keyword>
<dbReference type="Gene3D" id="1.20.5.1930">
    <property type="match status" value="1"/>
</dbReference>
<feature type="transmembrane region" description="Helical" evidence="10">
    <location>
        <begin position="336"/>
        <end position="354"/>
    </location>
</feature>
<protein>
    <submittedName>
        <fullName evidence="12">Histidine kinase</fullName>
    </submittedName>
</protein>
<feature type="coiled-coil region" evidence="9">
    <location>
        <begin position="397"/>
        <end position="431"/>
    </location>
</feature>
<dbReference type="Proteomes" id="UP000509579">
    <property type="component" value="Chromosome"/>
</dbReference>
<dbReference type="CDD" id="cd16917">
    <property type="entry name" value="HATPase_UhpB-NarQ-NarX-like"/>
    <property type="match status" value="1"/>
</dbReference>
<comment type="subcellular location">
    <subcellularLocation>
        <location evidence="1">Cell membrane</location>
        <topology evidence="1">Multi-pass membrane protein</topology>
    </subcellularLocation>
</comment>
<evidence type="ECO:0000259" key="11">
    <source>
        <dbReference type="Pfam" id="PF07730"/>
    </source>
</evidence>
<dbReference type="GO" id="GO:0005886">
    <property type="term" value="C:plasma membrane"/>
    <property type="evidence" value="ECO:0007669"/>
    <property type="project" value="UniProtKB-SubCell"/>
</dbReference>
<feature type="transmembrane region" description="Helical" evidence="10">
    <location>
        <begin position="281"/>
        <end position="299"/>
    </location>
</feature>
<dbReference type="Gene3D" id="3.30.565.10">
    <property type="entry name" value="Histidine kinase-like ATPase, C-terminal domain"/>
    <property type="match status" value="1"/>
</dbReference>
<keyword evidence="7" id="KW-0902">Two-component regulatory system</keyword>
<evidence type="ECO:0000256" key="2">
    <source>
        <dbReference type="ARBA" id="ARBA00022475"/>
    </source>
</evidence>
<evidence type="ECO:0000313" key="13">
    <source>
        <dbReference type="Proteomes" id="UP000509579"/>
    </source>
</evidence>
<evidence type="ECO:0000256" key="6">
    <source>
        <dbReference type="ARBA" id="ARBA00022989"/>
    </source>
</evidence>
<feature type="transmembrane region" description="Helical" evidence="10">
    <location>
        <begin position="181"/>
        <end position="201"/>
    </location>
</feature>
<evidence type="ECO:0000313" key="12">
    <source>
        <dbReference type="EMBL" id="QKV51653.1"/>
    </source>
</evidence>
<evidence type="ECO:0000256" key="9">
    <source>
        <dbReference type="SAM" id="Coils"/>
    </source>
</evidence>
<proteinExistence type="predicted"/>
<dbReference type="InterPro" id="IPR036890">
    <property type="entry name" value="HATPase_C_sf"/>
</dbReference>
<dbReference type="Pfam" id="PF07730">
    <property type="entry name" value="HisKA_3"/>
    <property type="match status" value="1"/>
</dbReference>
<dbReference type="GO" id="GO:0046983">
    <property type="term" value="F:protein dimerization activity"/>
    <property type="evidence" value="ECO:0007669"/>
    <property type="project" value="InterPro"/>
</dbReference>
<reference evidence="12 13" key="1">
    <citation type="submission" date="2020-06" db="EMBL/GenBank/DDBJ databases">
        <title>Acidovorax antarctica sp. nov., isolated from Corinth ice sheet soil, Antarctic Fields Peninsula.</title>
        <authorList>
            <person name="Xu Q."/>
            <person name="Peng F."/>
        </authorList>
    </citation>
    <scope>NUCLEOTIDE SEQUENCE [LARGE SCALE GENOMIC DNA]</scope>
    <source>
        <strain evidence="12 13">16-35-5</strain>
    </source>
</reference>
<evidence type="ECO:0000256" key="10">
    <source>
        <dbReference type="SAM" id="Phobius"/>
    </source>
</evidence>
<dbReference type="InterPro" id="IPR011712">
    <property type="entry name" value="Sig_transdc_His_kin_sub3_dim/P"/>
</dbReference>
<evidence type="ECO:0000256" key="7">
    <source>
        <dbReference type="ARBA" id="ARBA00023012"/>
    </source>
</evidence>
<dbReference type="AlphaFoldDB" id="A0A6N1WZZ7"/>
<dbReference type="RefSeq" id="WP_175502583.1">
    <property type="nucleotide sequence ID" value="NZ_CP054840.1"/>
</dbReference>
<keyword evidence="5 12" id="KW-0418">Kinase</keyword>
<keyword evidence="8 10" id="KW-0472">Membrane</keyword>
<dbReference type="SUPFAM" id="SSF55874">
    <property type="entry name" value="ATPase domain of HSP90 chaperone/DNA topoisomerase II/histidine kinase"/>
    <property type="match status" value="1"/>
</dbReference>
<feature type="transmembrane region" description="Helical" evidence="10">
    <location>
        <begin position="246"/>
        <end position="269"/>
    </location>
</feature>
<evidence type="ECO:0000256" key="4">
    <source>
        <dbReference type="ARBA" id="ARBA00022692"/>
    </source>
</evidence>
<keyword evidence="9" id="KW-0175">Coiled coil</keyword>
<dbReference type="PANTHER" id="PTHR24421:SF37">
    <property type="entry name" value="SENSOR HISTIDINE KINASE NARS"/>
    <property type="match status" value="1"/>
</dbReference>
<feature type="transmembrane region" description="Helical" evidence="10">
    <location>
        <begin position="213"/>
        <end position="234"/>
    </location>
</feature>
<evidence type="ECO:0000256" key="5">
    <source>
        <dbReference type="ARBA" id="ARBA00022777"/>
    </source>
</evidence>
<dbReference type="InterPro" id="IPR050482">
    <property type="entry name" value="Sensor_HK_TwoCompSys"/>
</dbReference>
<feature type="domain" description="Signal transduction histidine kinase subgroup 3 dimerisation and phosphoacceptor" evidence="11">
    <location>
        <begin position="430"/>
        <end position="476"/>
    </location>
</feature>
<evidence type="ECO:0000256" key="3">
    <source>
        <dbReference type="ARBA" id="ARBA00022679"/>
    </source>
</evidence>
<sequence>MRGARLLRVLLGGIAGWLLWLGLALGAQAAPQQLTQARVQVEIDGRLQSADATLPYVWDQWHKGRQGHAVFELSMPLAEVPAEPVLLYFTRLGNAYEVRLNGNLLDSQGRLARFDGADHGMVPRLMTIPAGVLQRDNRLEIRIRADRARRAGVASPWVGTRAEILPLYESDYRQRVTGTQVAVIMGLLVGTVALALWWTQVDPTQPAGRRREPLYLFAAVAEYMWSLRVGNVLFAQPPLPRFWWDIVFTEAIGVWIAAMLMFSALAVDWHGRFSRAALERALKLLLVLGIFCAVGAQWGQLWLLTLWYAGLGVVSLCFVAEYSWAALRRGTRLHRLIAAALVFNVCVGVRDWAVFRLQMAHGGNSLMRYSSLLFGLLLIYIVLRRFREAGAKVRELLATMEQQVAAKEQALQASYAQVEQLAREQERVNERTRILRDLHDGVGAHISAAIRQLESGKARHDDVLLTLRDSLDQIKLSIDAMHLPAGDVTGLLANLRYRLEPKLSAAGIALHWDVDWIAPLARLDAAGMRHLQYMVFESLSNVLQHARASELRIAAKAGGTRVCIRIEDNGQGFDTARPRRNGLLSLQDRARAIGATLGIESIAGLTVVEITLG</sequence>
<keyword evidence="6 10" id="KW-1133">Transmembrane helix</keyword>
<name>A0A6N1WZZ7_9BURK</name>
<accession>A0A6N1WZZ7</accession>
<gene>
    <name evidence="12" type="ORF">HUK68_01390</name>
</gene>
<keyword evidence="2" id="KW-1003">Cell membrane</keyword>
<dbReference type="GO" id="GO:0000155">
    <property type="term" value="F:phosphorelay sensor kinase activity"/>
    <property type="evidence" value="ECO:0007669"/>
    <property type="project" value="InterPro"/>
</dbReference>
<keyword evidence="3" id="KW-0808">Transferase</keyword>